<evidence type="ECO:0000256" key="5">
    <source>
        <dbReference type="ARBA" id="ARBA00022989"/>
    </source>
</evidence>
<dbReference type="PANTHER" id="PTHR30489:SF0">
    <property type="entry name" value="LIPOPROTEIN-RELEASING SYSTEM TRANSMEMBRANE PROTEIN LOLE"/>
    <property type="match status" value="1"/>
</dbReference>
<sequence length="419" mass="45227">MSKRFQPAFRTDCIRLADSLWTEWKIALRFLLDNRMQTLLIMFGIAVGSAVIVFITALITGLQANVVERTLGTQAHIRILPPDEVNRILPAADHSWPLVLESPRAQRLRSIINWQDVRDVLDQDAQILAVSPVISGPAIARRGVARASVALLGIDPPRYQRIIPLADDLIAGQFTVGAGHAVIGKELARDLGLGIGDKLRLDAGEGREAVVDIAGIFELGVRELDARYVYLDLKQAQTLLDLPGGVTVIDTTVAEIFEADQVAERLARLTGLRAESWMETNGQLLNALASQSMTTEMIRVFVGISVAFGIASVLAVSVVQRTREIGILRAMGSPRGQILRVFLLQGGLLGLLGSACGGGVGWGLVQVFNLFGPRLFTIPVDPTLVPLAMLVATITGVLAAAMPARRAARYDPAVAIRYV</sequence>
<evidence type="ECO:0000256" key="3">
    <source>
        <dbReference type="ARBA" id="ARBA00022475"/>
    </source>
</evidence>
<feature type="transmembrane region" description="Helical" evidence="7">
    <location>
        <begin position="300"/>
        <end position="320"/>
    </location>
</feature>
<dbReference type="EMBL" id="AOFQ01000027">
    <property type="protein sequence ID" value="ESQ99753.1"/>
    <property type="molecule type" value="Genomic_DNA"/>
</dbReference>
<feature type="transmembrane region" description="Helical" evidence="7">
    <location>
        <begin position="384"/>
        <end position="402"/>
    </location>
</feature>
<reference evidence="10 11" key="1">
    <citation type="submission" date="2013-07" db="EMBL/GenBank/DDBJ databases">
        <authorList>
            <person name="Schaap P.J."/>
            <person name="Mehboob F."/>
            <person name="Oosterkamp M.J."/>
            <person name="de Vos W.M."/>
            <person name="Stams A.J.M."/>
            <person name="Koehorst J.J."/>
        </authorList>
    </citation>
    <scope>NUCLEOTIDE SEQUENCE [LARGE SCALE GENOMIC DNA]</scope>
    <source>
        <strain evidence="10 11">AW-1</strain>
    </source>
</reference>
<dbReference type="Pfam" id="PF12704">
    <property type="entry name" value="MacB_PCD"/>
    <property type="match status" value="1"/>
</dbReference>
<evidence type="ECO:0000256" key="7">
    <source>
        <dbReference type="SAM" id="Phobius"/>
    </source>
</evidence>
<dbReference type="GO" id="GO:0044874">
    <property type="term" value="P:lipoprotein localization to outer membrane"/>
    <property type="evidence" value="ECO:0007669"/>
    <property type="project" value="TreeGrafter"/>
</dbReference>
<dbReference type="PATRIC" id="fig|1263865.4.peg.1766"/>
<feature type="domain" description="MacB-like periplasmic core" evidence="9">
    <location>
        <begin position="38"/>
        <end position="268"/>
    </location>
</feature>
<dbReference type="InterPro" id="IPR025857">
    <property type="entry name" value="MacB_PCD"/>
</dbReference>
<evidence type="ECO:0000313" key="11">
    <source>
        <dbReference type="Proteomes" id="UP000017822"/>
    </source>
</evidence>
<comment type="subcellular location">
    <subcellularLocation>
        <location evidence="1">Cell membrane</location>
        <topology evidence="1">Multi-pass membrane protein</topology>
    </subcellularLocation>
</comment>
<dbReference type="PANTHER" id="PTHR30489">
    <property type="entry name" value="LIPOPROTEIN-RELEASING SYSTEM TRANSMEMBRANE PROTEIN LOLE"/>
    <property type="match status" value="1"/>
</dbReference>
<accession>V4QIQ4</accession>
<gene>
    <name evidence="10" type="ORF">F753_09130</name>
</gene>
<organism evidence="10 11">
    <name type="scientific">Stutzerimonas chloritidismutans AW-1</name>
    <dbReference type="NCBI Taxonomy" id="1263865"/>
    <lineage>
        <taxon>Bacteria</taxon>
        <taxon>Pseudomonadati</taxon>
        <taxon>Pseudomonadota</taxon>
        <taxon>Gammaproteobacteria</taxon>
        <taxon>Pseudomonadales</taxon>
        <taxon>Pseudomonadaceae</taxon>
        <taxon>Stutzerimonas</taxon>
    </lineage>
</organism>
<keyword evidence="6 7" id="KW-0472">Membrane</keyword>
<evidence type="ECO:0000256" key="1">
    <source>
        <dbReference type="ARBA" id="ARBA00004651"/>
    </source>
</evidence>
<dbReference type="Pfam" id="PF02687">
    <property type="entry name" value="FtsX"/>
    <property type="match status" value="1"/>
</dbReference>
<keyword evidence="5 7" id="KW-1133">Transmembrane helix</keyword>
<dbReference type="Proteomes" id="UP000017822">
    <property type="component" value="Unassembled WGS sequence"/>
</dbReference>
<dbReference type="InterPro" id="IPR003838">
    <property type="entry name" value="ABC3_permease_C"/>
</dbReference>
<evidence type="ECO:0000259" key="8">
    <source>
        <dbReference type="Pfam" id="PF02687"/>
    </source>
</evidence>
<evidence type="ECO:0000256" key="4">
    <source>
        <dbReference type="ARBA" id="ARBA00022692"/>
    </source>
</evidence>
<evidence type="ECO:0000313" key="10">
    <source>
        <dbReference type="EMBL" id="ESQ99753.1"/>
    </source>
</evidence>
<name>V4QIQ4_STUCH</name>
<dbReference type="AlphaFoldDB" id="V4QIQ4"/>
<keyword evidence="3" id="KW-1003">Cell membrane</keyword>
<evidence type="ECO:0000256" key="2">
    <source>
        <dbReference type="ARBA" id="ARBA00005236"/>
    </source>
</evidence>
<evidence type="ECO:0000256" key="6">
    <source>
        <dbReference type="ARBA" id="ARBA00023136"/>
    </source>
</evidence>
<comment type="caution">
    <text evidence="10">The sequence shown here is derived from an EMBL/GenBank/DDBJ whole genome shotgun (WGS) entry which is preliminary data.</text>
</comment>
<feature type="domain" description="ABC3 transporter permease C-terminal" evidence="8">
    <location>
        <begin position="300"/>
        <end position="412"/>
    </location>
</feature>
<protein>
    <submittedName>
        <fullName evidence="10">Membrane protein</fullName>
    </submittedName>
</protein>
<feature type="transmembrane region" description="Helical" evidence="7">
    <location>
        <begin position="39"/>
        <end position="62"/>
    </location>
</feature>
<dbReference type="InterPro" id="IPR051447">
    <property type="entry name" value="Lipoprotein-release_system"/>
</dbReference>
<dbReference type="GO" id="GO:0098797">
    <property type="term" value="C:plasma membrane protein complex"/>
    <property type="evidence" value="ECO:0007669"/>
    <property type="project" value="TreeGrafter"/>
</dbReference>
<feature type="transmembrane region" description="Helical" evidence="7">
    <location>
        <begin position="341"/>
        <end position="364"/>
    </location>
</feature>
<proteinExistence type="inferred from homology"/>
<keyword evidence="4 7" id="KW-0812">Transmembrane</keyword>
<evidence type="ECO:0000259" key="9">
    <source>
        <dbReference type="Pfam" id="PF12704"/>
    </source>
</evidence>
<comment type="similarity">
    <text evidence="2">Belongs to the ABC-4 integral membrane protein family. LolC/E subfamily.</text>
</comment>